<gene>
    <name evidence="1" type="ORF">LTR37_018698</name>
</gene>
<evidence type="ECO:0000313" key="2">
    <source>
        <dbReference type="Proteomes" id="UP001281147"/>
    </source>
</evidence>
<sequence>MELNDSQKTRKAQQATGCAKGTLLADLKMSSPSSSSSGRSNSTSSHPKKPIDPITRTALRYTLSPHEYELLHQYLISRAPQPVQKRTPNPLRYENITARSSEGNGPDSNAAAVRAALRVFVGVYAGFKGWEVVMQKLAERRGATTMKTKEIRFKNVRLALSFSSILLFHKLLHRFFRRLRTSLLEDSASAFRKRNPQVAKLLTSAYTPAIGAALSGFSLGISPADQLRVTLAIYIFTRSLEFGYNALESGGYLWKSKEERPWWFGSWLIMPVAFGQLLHAFLFDRECFPEAFGSFILKRSPEYIQTRPKNYPTGKPWPGTFDLADALAELSKLKWPPFVSPILFPNTKDMALPAALATTIAPVAAPAHPGIQHASCAVLHPRDPSCLRTYIKYFVRAFPGVVRVFTVMYGAFALLAYKSLIKDPLPFLNRLSSRILRMSIFVTGAIGTSWASLCAFNNILPRTVLPTQRLFFGGFVGGLWAYVARKHERGNFLYSARLSIDSFYKVGKKRGWWRGIRNGDVLLFVVSLALLDSVYEVQPGAVQGAMLRKGMGVMRGEGFVDRAAPQSKEGTEVMEEKEQEKEALGEEMKEKGE</sequence>
<reference evidence="1" key="1">
    <citation type="submission" date="2023-07" db="EMBL/GenBank/DDBJ databases">
        <title>Black Yeasts Isolated from many extreme environments.</title>
        <authorList>
            <person name="Coleine C."/>
            <person name="Stajich J.E."/>
            <person name="Selbmann L."/>
        </authorList>
    </citation>
    <scope>NUCLEOTIDE SEQUENCE</scope>
    <source>
        <strain evidence="1">CCFEE 5714</strain>
    </source>
</reference>
<dbReference type="EMBL" id="JAUTXU010000267">
    <property type="protein sequence ID" value="KAK3691337.1"/>
    <property type="molecule type" value="Genomic_DNA"/>
</dbReference>
<name>A0ACC3MJ97_9PEZI</name>
<dbReference type="Proteomes" id="UP001281147">
    <property type="component" value="Unassembled WGS sequence"/>
</dbReference>
<protein>
    <submittedName>
        <fullName evidence="1">Uncharacterized protein</fullName>
    </submittedName>
</protein>
<proteinExistence type="predicted"/>
<keyword evidence="2" id="KW-1185">Reference proteome</keyword>
<accession>A0ACC3MJ97</accession>
<evidence type="ECO:0000313" key="1">
    <source>
        <dbReference type="EMBL" id="KAK3691337.1"/>
    </source>
</evidence>
<organism evidence="1 2">
    <name type="scientific">Vermiconidia calcicola</name>
    <dbReference type="NCBI Taxonomy" id="1690605"/>
    <lineage>
        <taxon>Eukaryota</taxon>
        <taxon>Fungi</taxon>
        <taxon>Dikarya</taxon>
        <taxon>Ascomycota</taxon>
        <taxon>Pezizomycotina</taxon>
        <taxon>Dothideomycetes</taxon>
        <taxon>Dothideomycetidae</taxon>
        <taxon>Mycosphaerellales</taxon>
        <taxon>Extremaceae</taxon>
        <taxon>Vermiconidia</taxon>
    </lineage>
</organism>
<comment type="caution">
    <text evidence="1">The sequence shown here is derived from an EMBL/GenBank/DDBJ whole genome shotgun (WGS) entry which is preliminary data.</text>
</comment>